<evidence type="ECO:0000313" key="3">
    <source>
        <dbReference type="EMBL" id="SBT38325.1"/>
    </source>
</evidence>
<accession>A0A1A8Z106</accession>
<keyword evidence="5" id="KW-1185">Reference proteome</keyword>
<gene>
    <name evidence="2" type="ORF">POVWA1_036200</name>
    <name evidence="3" type="ORF">POVWA2_035490</name>
</gene>
<proteinExistence type="predicted"/>
<feature type="region of interest" description="Disordered" evidence="1">
    <location>
        <begin position="55"/>
        <end position="74"/>
    </location>
</feature>
<dbReference type="AlphaFoldDB" id="A0A1A8Z106"/>
<sequence>MDFSSYDYESRIRWANECKAKCCNADAARDSNANITLRIFPSYEIRMDAHGKQLGNYTSGGPVEENGQILNIEQ</sequence>
<protein>
    <submittedName>
        <fullName evidence="2">CPW-WPC family protein</fullName>
    </submittedName>
</protein>
<dbReference type="EMBL" id="FLRE01000137">
    <property type="protein sequence ID" value="SBT38325.1"/>
    <property type="molecule type" value="Genomic_DNA"/>
</dbReference>
<dbReference type="Proteomes" id="UP000078550">
    <property type="component" value="Unassembled WGS sequence"/>
</dbReference>
<evidence type="ECO:0000313" key="5">
    <source>
        <dbReference type="Proteomes" id="UP000078555"/>
    </source>
</evidence>
<reference evidence="2" key="1">
    <citation type="submission" date="2016-05" db="EMBL/GenBank/DDBJ databases">
        <authorList>
            <person name="Lavstsen T."/>
            <person name="Jespersen J.S."/>
        </authorList>
    </citation>
    <scope>NUCLEOTIDE SEQUENCE [LARGE SCALE GENOMIC DNA]</scope>
</reference>
<evidence type="ECO:0000256" key="1">
    <source>
        <dbReference type="SAM" id="MobiDB-lite"/>
    </source>
</evidence>
<organism evidence="2 5">
    <name type="scientific">Plasmodium ovale wallikeri</name>
    <dbReference type="NCBI Taxonomy" id="864142"/>
    <lineage>
        <taxon>Eukaryota</taxon>
        <taxon>Sar</taxon>
        <taxon>Alveolata</taxon>
        <taxon>Apicomplexa</taxon>
        <taxon>Aconoidasida</taxon>
        <taxon>Haemosporida</taxon>
        <taxon>Plasmodiidae</taxon>
        <taxon>Plasmodium</taxon>
        <taxon>Plasmodium (Plasmodium)</taxon>
    </lineage>
</organism>
<dbReference type="Proteomes" id="UP000078555">
    <property type="component" value="Unassembled WGS sequence"/>
</dbReference>
<evidence type="ECO:0000313" key="2">
    <source>
        <dbReference type="EMBL" id="SBT37601.1"/>
    </source>
</evidence>
<evidence type="ECO:0000313" key="4">
    <source>
        <dbReference type="Proteomes" id="UP000078550"/>
    </source>
</evidence>
<name>A0A1A8Z106_PLAOA</name>
<dbReference type="EMBL" id="FLRD01000106">
    <property type="protein sequence ID" value="SBT37601.1"/>
    <property type="molecule type" value="Genomic_DNA"/>
</dbReference>
<reference evidence="4 5" key="2">
    <citation type="submission" date="2016-05" db="EMBL/GenBank/DDBJ databases">
        <authorList>
            <person name="Naeem Raeece"/>
        </authorList>
    </citation>
    <scope>NUCLEOTIDE SEQUENCE [LARGE SCALE GENOMIC DNA]</scope>
</reference>